<reference evidence="2 3" key="1">
    <citation type="journal article" date="2023" name="Sci. Data">
        <title>Genome assembly of the Korean intertidal mud-creeper Batillaria attramentaria.</title>
        <authorList>
            <person name="Patra A.K."/>
            <person name="Ho P.T."/>
            <person name="Jun S."/>
            <person name="Lee S.J."/>
            <person name="Kim Y."/>
            <person name="Won Y.J."/>
        </authorList>
    </citation>
    <scope>NUCLEOTIDE SEQUENCE [LARGE SCALE GENOMIC DNA]</scope>
    <source>
        <strain evidence="2">Wonlab-2016</strain>
    </source>
</reference>
<dbReference type="Pfam" id="PF15748">
    <property type="entry name" value="CCSAP"/>
    <property type="match status" value="1"/>
</dbReference>
<organism evidence="2 3">
    <name type="scientific">Batillaria attramentaria</name>
    <dbReference type="NCBI Taxonomy" id="370345"/>
    <lineage>
        <taxon>Eukaryota</taxon>
        <taxon>Metazoa</taxon>
        <taxon>Spiralia</taxon>
        <taxon>Lophotrochozoa</taxon>
        <taxon>Mollusca</taxon>
        <taxon>Gastropoda</taxon>
        <taxon>Caenogastropoda</taxon>
        <taxon>Sorbeoconcha</taxon>
        <taxon>Cerithioidea</taxon>
        <taxon>Batillariidae</taxon>
        <taxon>Batillaria</taxon>
    </lineage>
</organism>
<protein>
    <submittedName>
        <fullName evidence="2">Uncharacterized protein</fullName>
    </submittedName>
</protein>
<feature type="region of interest" description="Disordered" evidence="1">
    <location>
        <begin position="216"/>
        <end position="245"/>
    </location>
</feature>
<evidence type="ECO:0000313" key="3">
    <source>
        <dbReference type="Proteomes" id="UP001519460"/>
    </source>
</evidence>
<evidence type="ECO:0000256" key="1">
    <source>
        <dbReference type="SAM" id="MobiDB-lite"/>
    </source>
</evidence>
<dbReference type="PANTHER" id="PTHR31022">
    <property type="entry name" value="CENTRIOLE, CILIA AND SPINDLE-ASSOCIATED PROTEIN"/>
    <property type="match status" value="1"/>
</dbReference>
<accession>A0ABD0LWW7</accession>
<feature type="region of interest" description="Disordered" evidence="1">
    <location>
        <begin position="65"/>
        <end position="84"/>
    </location>
</feature>
<feature type="compositionally biased region" description="Basic residues" evidence="1">
    <location>
        <begin position="219"/>
        <end position="235"/>
    </location>
</feature>
<dbReference type="InterPro" id="IPR029774">
    <property type="entry name" value="CSAP"/>
</dbReference>
<feature type="region of interest" description="Disordered" evidence="1">
    <location>
        <begin position="143"/>
        <end position="166"/>
    </location>
</feature>
<dbReference type="PANTHER" id="PTHR31022:SF4">
    <property type="entry name" value="CENTRIOLE, CILIA AND SPINDLE-ASSOCIATED PROTEIN"/>
    <property type="match status" value="1"/>
</dbReference>
<keyword evidence="3" id="KW-1185">Reference proteome</keyword>
<name>A0ABD0LWW7_9CAEN</name>
<dbReference type="AlphaFoldDB" id="A0ABD0LWW7"/>
<evidence type="ECO:0000313" key="2">
    <source>
        <dbReference type="EMBL" id="KAK7504140.1"/>
    </source>
</evidence>
<comment type="caution">
    <text evidence="2">The sequence shown here is derived from an EMBL/GenBank/DDBJ whole genome shotgun (WGS) entry which is preliminary data.</text>
</comment>
<feature type="compositionally biased region" description="Low complexity" evidence="1">
    <location>
        <begin position="151"/>
        <end position="164"/>
    </location>
</feature>
<proteinExistence type="predicted"/>
<gene>
    <name evidence="2" type="ORF">BaRGS_00004444</name>
</gene>
<dbReference type="Proteomes" id="UP001519460">
    <property type="component" value="Unassembled WGS sequence"/>
</dbReference>
<dbReference type="EMBL" id="JACVVK020000016">
    <property type="protein sequence ID" value="KAK7504140.1"/>
    <property type="molecule type" value="Genomic_DNA"/>
</dbReference>
<sequence length="265" mass="29779">MVCKKSEYQKQYKTSIFIKNLPNYVDNLAFRLARKREQFVHTPLVWEDSESTSGSENEVCVHKRSDPLKEGRDNSATGVRSGGGVDVEDQAVQTSHCDSKVYENETVSAEEDHKKLSLLGRPGRCCCGNRTAASSRCSGRLYKLRPDRRQQSPSSARPASVSSSCPKVLQPCRPPFVSYGWADKEDSVAVHKTHNVLSARDVYPSALKALQRLHLAQQHQKRLRKQNREAKKHPSHTSSGSSLCNPAAWETEYRTNFTHPLSARK</sequence>